<dbReference type="Pfam" id="PF10104">
    <property type="entry name" value="Brr6_like_C_C"/>
    <property type="match status" value="1"/>
</dbReference>
<dbReference type="AlphaFoldDB" id="A0A167FX61"/>
<keyword evidence="1" id="KW-1133">Transmembrane helix</keyword>
<keyword evidence="1" id="KW-0812">Transmembrane</keyword>
<dbReference type="PANTHER" id="PTHR28136">
    <property type="entry name" value="NUCLEUS EXPORT PROTEIN BRR6"/>
    <property type="match status" value="1"/>
</dbReference>
<keyword evidence="1" id="KW-0472">Membrane</keyword>
<evidence type="ECO:0000313" key="3">
    <source>
        <dbReference type="EMBL" id="ANB15815.1"/>
    </source>
</evidence>
<proteinExistence type="predicted"/>
<feature type="transmembrane region" description="Helical" evidence="1">
    <location>
        <begin position="299"/>
        <end position="320"/>
    </location>
</feature>
<dbReference type="InterPro" id="IPR018767">
    <property type="entry name" value="Brl1/Brr6_dom"/>
</dbReference>
<protein>
    <submittedName>
        <fullName evidence="3">Brl1p</fullName>
    </submittedName>
</protein>
<organism evidence="3 4">
    <name type="scientific">Sugiyamaella lignohabitans</name>
    <dbReference type="NCBI Taxonomy" id="796027"/>
    <lineage>
        <taxon>Eukaryota</taxon>
        <taxon>Fungi</taxon>
        <taxon>Dikarya</taxon>
        <taxon>Ascomycota</taxon>
        <taxon>Saccharomycotina</taxon>
        <taxon>Dipodascomycetes</taxon>
        <taxon>Dipodascales</taxon>
        <taxon>Trichomonascaceae</taxon>
        <taxon>Sugiyamaella</taxon>
    </lineage>
</organism>
<dbReference type="InterPro" id="IPR040202">
    <property type="entry name" value="Brl1/Brr6"/>
</dbReference>
<dbReference type="GO" id="GO:0006998">
    <property type="term" value="P:nuclear envelope organization"/>
    <property type="evidence" value="ECO:0007669"/>
    <property type="project" value="InterPro"/>
</dbReference>
<dbReference type="OrthoDB" id="5961at2759"/>
<dbReference type="RefSeq" id="XP_018738292.1">
    <property type="nucleotide sequence ID" value="XM_018880476.1"/>
</dbReference>
<sequence>MSGLSIDDPTQQYEQMDSEMADVSMEDVIDNDVEMTDVSHGIAESNLTVSKASSSLEQTNRTPKKSVVSSLLSPTRLGAELAAPEVGAVVLFDPENRGNIEDQSNTVTNGTAIQSTITSDDFSTARESGSHVKYPGVTRRINKSSETMTQATAKEESPVQSMNLQSNYDMPIPTPSWISNNHNLPYVISTYLQLFFNISVLCVFLYLASSTVVSFWRDVDKKISLHSRTVLNDISRCTREYFENDCRPGLRAPALEELCTRLEICMDQDPEAIHRLPLNAELFAEIINSFIEPFSFRSLFVSVFTILGVVYMSNFAFGFLRARTYFHPSSPGAVKKIGPYEFVQGDSSKIMY</sequence>
<gene>
    <name evidence="3" type="primary">BRL1</name>
    <name evidence="3" type="ORF">AWJ20_3459</name>
</gene>
<keyword evidence="4" id="KW-1185">Reference proteome</keyword>
<accession>A0A167FX61</accession>
<feature type="domain" description="Brl1/Brr6" evidence="2">
    <location>
        <begin position="188"/>
        <end position="321"/>
    </location>
</feature>
<name>A0A167FX61_9ASCO</name>
<dbReference type="GO" id="GO:0055088">
    <property type="term" value="P:lipid homeostasis"/>
    <property type="evidence" value="ECO:0007669"/>
    <property type="project" value="InterPro"/>
</dbReference>
<reference evidence="3 4" key="1">
    <citation type="submission" date="2016-02" db="EMBL/GenBank/DDBJ databases">
        <title>Complete genome sequence and transcriptome regulation of the pentose utilising yeast Sugiyamaella lignohabitans.</title>
        <authorList>
            <person name="Bellasio M."/>
            <person name="Peymann A."/>
            <person name="Valli M."/>
            <person name="Sipitzky M."/>
            <person name="Graf A."/>
            <person name="Sauer M."/>
            <person name="Marx H."/>
            <person name="Mattanovich D."/>
        </authorList>
    </citation>
    <scope>NUCLEOTIDE SEQUENCE [LARGE SCALE GENOMIC DNA]</scope>
    <source>
        <strain evidence="3 4">CBS 10342</strain>
    </source>
</reference>
<evidence type="ECO:0000259" key="2">
    <source>
        <dbReference type="SMART" id="SM01042"/>
    </source>
</evidence>
<dbReference type="KEGG" id="slb:AWJ20_3459"/>
<feature type="transmembrane region" description="Helical" evidence="1">
    <location>
        <begin position="194"/>
        <end position="216"/>
    </location>
</feature>
<evidence type="ECO:0000313" key="4">
    <source>
        <dbReference type="Proteomes" id="UP000189580"/>
    </source>
</evidence>
<dbReference type="GeneID" id="30035483"/>
<dbReference type="EMBL" id="CP014503">
    <property type="protein sequence ID" value="ANB15815.1"/>
    <property type="molecule type" value="Genomic_DNA"/>
</dbReference>
<dbReference type="GO" id="GO:0031965">
    <property type="term" value="C:nuclear membrane"/>
    <property type="evidence" value="ECO:0007669"/>
    <property type="project" value="InterPro"/>
</dbReference>
<dbReference type="PANTHER" id="PTHR28136:SF1">
    <property type="entry name" value="NUCLEUS EXPORT PROTEIN BRL1"/>
    <property type="match status" value="1"/>
</dbReference>
<dbReference type="SMART" id="SM01042">
    <property type="entry name" value="Brr6_like_C_C"/>
    <property type="match status" value="1"/>
</dbReference>
<dbReference type="Proteomes" id="UP000189580">
    <property type="component" value="Chromosome b"/>
</dbReference>
<evidence type="ECO:0000256" key="1">
    <source>
        <dbReference type="SAM" id="Phobius"/>
    </source>
</evidence>